<evidence type="ECO:0000313" key="2">
    <source>
        <dbReference type="Proteomes" id="UP000291116"/>
    </source>
</evidence>
<name>A0A448ZRH3_9STRA</name>
<accession>A0A448ZRH3</accession>
<proteinExistence type="predicted"/>
<dbReference type="OrthoDB" id="10256869at2759"/>
<evidence type="ECO:0008006" key="3">
    <source>
        <dbReference type="Google" id="ProtNLM"/>
    </source>
</evidence>
<dbReference type="EMBL" id="CAACVS010000654">
    <property type="protein sequence ID" value="VEU44650.1"/>
    <property type="molecule type" value="Genomic_DNA"/>
</dbReference>
<dbReference type="Gene3D" id="3.40.50.450">
    <property type="match status" value="1"/>
</dbReference>
<sequence length="206" mass="22423">MFSSRGISSAAARLLASQRGRRLLSSGTNYNGGKTWKVYLSGEIHSDWREVIAEGLAEKDLPVVLSAPNTSHEDSDDCGAMILGMEEERPNWDHIGASMNAIRTQTLLKEADVVVVRFGEKYRQWNAAFDAGFASALGKPVVTIHPPAISHMLKEVNASAKAVCEDPQQVVETLAYVIRGDLPSTPRDGDKWIPIADRLGKGNPNP</sequence>
<keyword evidence="2" id="KW-1185">Reference proteome</keyword>
<evidence type="ECO:0000313" key="1">
    <source>
        <dbReference type="EMBL" id="VEU44650.1"/>
    </source>
</evidence>
<dbReference type="NCBIfam" id="TIGR03646">
    <property type="entry name" value="YtoQ_fam"/>
    <property type="match status" value="1"/>
</dbReference>
<dbReference type="Proteomes" id="UP000291116">
    <property type="component" value="Unassembled WGS sequence"/>
</dbReference>
<dbReference type="AlphaFoldDB" id="A0A448ZRH3"/>
<gene>
    <name evidence="1" type="ORF">PSNMU_V1.4_AUG-EV-PASAV3_0117760</name>
</gene>
<organism evidence="1 2">
    <name type="scientific">Pseudo-nitzschia multistriata</name>
    <dbReference type="NCBI Taxonomy" id="183589"/>
    <lineage>
        <taxon>Eukaryota</taxon>
        <taxon>Sar</taxon>
        <taxon>Stramenopiles</taxon>
        <taxon>Ochrophyta</taxon>
        <taxon>Bacillariophyta</taxon>
        <taxon>Bacillariophyceae</taxon>
        <taxon>Bacillariophycidae</taxon>
        <taxon>Bacillariales</taxon>
        <taxon>Bacillariaceae</taxon>
        <taxon>Pseudo-nitzschia</taxon>
    </lineage>
</organism>
<reference evidence="1 2" key="1">
    <citation type="submission" date="2019-01" db="EMBL/GenBank/DDBJ databases">
        <authorList>
            <person name="Ferrante I. M."/>
        </authorList>
    </citation>
    <scope>NUCLEOTIDE SEQUENCE [LARGE SCALE GENOMIC DNA]</scope>
    <source>
        <strain evidence="1 2">B856</strain>
    </source>
</reference>
<dbReference type="Pfam" id="PF11071">
    <property type="entry name" value="Nuc_deoxyri_tr3"/>
    <property type="match status" value="1"/>
</dbReference>
<dbReference type="InterPro" id="IPR019884">
    <property type="entry name" value="YtoQ_family_protein"/>
</dbReference>
<protein>
    <recommendedName>
        <fullName evidence="3">YtoQ family protein</fullName>
    </recommendedName>
</protein>